<evidence type="ECO:0000256" key="18">
    <source>
        <dbReference type="ARBA" id="ARBA00047848"/>
    </source>
</evidence>
<dbReference type="CDD" id="cd13631">
    <property type="entry name" value="PBP2_Ct-PDT_like"/>
    <property type="match status" value="1"/>
</dbReference>
<keyword evidence="12" id="KW-0584">Phenylalanine biosynthesis</keyword>
<dbReference type="PROSITE" id="PS51671">
    <property type="entry name" value="ACT"/>
    <property type="match status" value="1"/>
</dbReference>
<feature type="site" description="Essential for prephenate dehydratase activity" evidence="20">
    <location>
        <position position="281"/>
    </location>
</feature>
<dbReference type="InterPro" id="IPR036979">
    <property type="entry name" value="CM_dom_sf"/>
</dbReference>
<feature type="binding site" evidence="19">
    <location>
        <position position="8"/>
    </location>
    <ligand>
        <name>substrate</name>
    </ligand>
</feature>
<comment type="caution">
    <text evidence="24">The sequence shown here is derived from an EMBL/GenBank/DDBJ whole genome shotgun (WGS) entry which is preliminary data.</text>
</comment>
<keyword evidence="11" id="KW-0057">Aromatic amino acid biosynthesis</keyword>
<dbReference type="GO" id="GO:0005737">
    <property type="term" value="C:cytoplasm"/>
    <property type="evidence" value="ECO:0007669"/>
    <property type="project" value="UniProtKB-SubCell"/>
</dbReference>
<dbReference type="PANTHER" id="PTHR21022:SF19">
    <property type="entry name" value="PREPHENATE DEHYDRATASE-RELATED"/>
    <property type="match status" value="1"/>
</dbReference>
<feature type="binding site" evidence="19">
    <location>
        <position position="25"/>
    </location>
    <ligand>
        <name>substrate</name>
    </ligand>
</feature>
<evidence type="ECO:0000256" key="8">
    <source>
        <dbReference type="ARBA" id="ARBA00021872"/>
    </source>
</evidence>
<name>A0A9D1T6V1_9FIRM</name>
<comment type="function">
    <text evidence="2">Catalyzes the Claisen rearrangement of chorismate to prephenate and the decarboxylation/dehydration of prephenate to phenylpyruvate.</text>
</comment>
<feature type="binding site" evidence="19">
    <location>
        <position position="45"/>
    </location>
    <ligand>
        <name>substrate</name>
    </ligand>
</feature>
<feature type="domain" description="Prephenate dehydratase" evidence="22">
    <location>
        <begin position="111"/>
        <end position="288"/>
    </location>
</feature>
<evidence type="ECO:0000256" key="9">
    <source>
        <dbReference type="ARBA" id="ARBA00022490"/>
    </source>
</evidence>
<dbReference type="CDD" id="cd04905">
    <property type="entry name" value="ACT_CM-PDT"/>
    <property type="match status" value="1"/>
</dbReference>
<dbReference type="EMBL" id="DVON01000229">
    <property type="protein sequence ID" value="HIV13616.1"/>
    <property type="molecule type" value="Genomic_DNA"/>
</dbReference>
<evidence type="ECO:0000256" key="7">
    <source>
        <dbReference type="ARBA" id="ARBA00014401"/>
    </source>
</evidence>
<evidence type="ECO:0000256" key="13">
    <source>
        <dbReference type="ARBA" id="ARBA00023235"/>
    </source>
</evidence>
<evidence type="ECO:0000313" key="24">
    <source>
        <dbReference type="EMBL" id="HIV13616.1"/>
    </source>
</evidence>
<keyword evidence="9" id="KW-0963">Cytoplasm</keyword>
<dbReference type="EC" id="4.2.1.51" evidence="6"/>
<protein>
    <recommendedName>
        <fullName evidence="7">Bifunctional chorismate mutase/prephenate dehydratase</fullName>
        <ecNumber evidence="6">4.2.1.51</ecNumber>
    </recommendedName>
    <alternativeName>
        <fullName evidence="17">Chorismate mutase-prephenate dehydratase</fullName>
    </alternativeName>
    <alternativeName>
        <fullName evidence="8">Prephenate dehydratase</fullName>
    </alternativeName>
    <alternativeName>
        <fullName evidence="16">p-protein</fullName>
    </alternativeName>
</protein>
<evidence type="ECO:0000313" key="25">
    <source>
        <dbReference type="Proteomes" id="UP000886723"/>
    </source>
</evidence>
<proteinExistence type="predicted"/>
<dbReference type="PIRSF" id="PIRSF001500">
    <property type="entry name" value="Chor_mut_pdt_Ppr"/>
    <property type="match status" value="1"/>
</dbReference>
<dbReference type="GO" id="GO:0004106">
    <property type="term" value="F:chorismate mutase activity"/>
    <property type="evidence" value="ECO:0007669"/>
    <property type="project" value="UniProtKB-EC"/>
</dbReference>
<comment type="pathway">
    <text evidence="5">Metabolic intermediate biosynthesis; prephenate biosynthesis; prephenate from chorismate: step 1/1.</text>
</comment>
<accession>A0A9D1T6V1</accession>
<comment type="pathway">
    <text evidence="4">Amino-acid biosynthesis; L-phenylalanine biosynthesis; phenylpyruvate from prephenate: step 1/1.</text>
</comment>
<dbReference type="InterPro" id="IPR045865">
    <property type="entry name" value="ACT-like_dom_sf"/>
</dbReference>
<evidence type="ECO:0000256" key="17">
    <source>
        <dbReference type="ARBA" id="ARBA00031520"/>
    </source>
</evidence>
<dbReference type="NCBIfam" id="NF008865">
    <property type="entry name" value="PRK11898.1"/>
    <property type="match status" value="1"/>
</dbReference>
<dbReference type="PROSITE" id="PS00858">
    <property type="entry name" value="PREPHENATE_DEHYDR_2"/>
    <property type="match status" value="1"/>
</dbReference>
<reference evidence="24" key="2">
    <citation type="journal article" date="2021" name="PeerJ">
        <title>Extensive microbial diversity within the chicken gut microbiome revealed by metagenomics and culture.</title>
        <authorList>
            <person name="Gilroy R."/>
            <person name="Ravi A."/>
            <person name="Getino M."/>
            <person name="Pursley I."/>
            <person name="Horton D.L."/>
            <person name="Alikhan N.F."/>
            <person name="Baker D."/>
            <person name="Gharbi K."/>
            <person name="Hall N."/>
            <person name="Watson M."/>
            <person name="Adriaenssens E.M."/>
            <person name="Foster-Nyarko E."/>
            <person name="Jarju S."/>
            <person name="Secka A."/>
            <person name="Antonio M."/>
            <person name="Oren A."/>
            <person name="Chaudhuri R.R."/>
            <person name="La Ragione R."/>
            <person name="Hildebrand F."/>
            <person name="Pallen M.J."/>
        </authorList>
    </citation>
    <scope>NUCLEOTIDE SEQUENCE</scope>
    <source>
        <strain evidence="24">ChiBcec2-4451</strain>
    </source>
</reference>
<dbReference type="InterPro" id="IPR008242">
    <property type="entry name" value="Chor_mutase/pphenate_deHydtase"/>
</dbReference>
<dbReference type="SMART" id="SM00830">
    <property type="entry name" value="CM_2"/>
    <property type="match status" value="1"/>
</dbReference>
<dbReference type="FunFam" id="3.40.190.10:FF:000034">
    <property type="entry name" value="Chorismate mutase/prephenate dehydratase"/>
    <property type="match status" value="1"/>
</dbReference>
<dbReference type="InterPro" id="IPR018528">
    <property type="entry name" value="Preph_deHydtase_CS"/>
</dbReference>
<evidence type="ECO:0000256" key="15">
    <source>
        <dbReference type="ARBA" id="ARBA00023268"/>
    </source>
</evidence>
<dbReference type="Pfam" id="PF01817">
    <property type="entry name" value="CM_2"/>
    <property type="match status" value="1"/>
</dbReference>
<feature type="domain" description="Chorismate mutase" evidence="21">
    <location>
        <begin position="1"/>
        <end position="88"/>
    </location>
</feature>
<evidence type="ECO:0000256" key="4">
    <source>
        <dbReference type="ARBA" id="ARBA00004741"/>
    </source>
</evidence>
<comment type="catalytic activity">
    <reaction evidence="1">
        <text>chorismate = prephenate</text>
        <dbReference type="Rhea" id="RHEA:13897"/>
        <dbReference type="ChEBI" id="CHEBI:29748"/>
        <dbReference type="ChEBI" id="CHEBI:29934"/>
        <dbReference type="EC" id="5.4.99.5"/>
    </reaction>
</comment>
<dbReference type="PROSITE" id="PS51168">
    <property type="entry name" value="CHORISMATE_MUT_2"/>
    <property type="match status" value="1"/>
</dbReference>
<sequence>MLELPKIREEIDAIDREIVSLFEQRMDLGAEVARYKMEAGKPVLDRDREQEKLKSVSAQAKDSFTAAALQELFRQMMASSRKLQYRIMGEAHPEEEFPFIRVHSLPMGRKKVVFQGEEGAYSFTAMNSFFGESVDNFHVATWKDAMDAISEGKADYAVLPIENSTAGIVADIYDLLVQYHHSIVGEQIIQVDHALMAPKNSRIEDIRTVYSHPQALAQCKKFLDRHPEWKQVPWLNTATAAKKVKEDADLTQAAIASPYAAQCFGLQILKPHVFSSQSNSTRFIIVSGKNIYTESAGKISICFEIPHESGSLYNILSHFIFNNLNMTKIESRPIPERNWEYRFFVDFEGNLGEDSVKNALYGIQQEAGSMRILGNY</sequence>
<feature type="binding site" evidence="19">
    <location>
        <position position="80"/>
    </location>
    <ligand>
        <name>substrate</name>
    </ligand>
</feature>
<dbReference type="InterPro" id="IPR002912">
    <property type="entry name" value="ACT_dom"/>
</dbReference>
<dbReference type="InterPro" id="IPR002701">
    <property type="entry name" value="CM_II_prokaryot"/>
</dbReference>
<dbReference type="InterPro" id="IPR036263">
    <property type="entry name" value="Chorismate_II_sf"/>
</dbReference>
<feature type="domain" description="ACT" evidence="23">
    <location>
        <begin position="300"/>
        <end position="376"/>
    </location>
</feature>
<evidence type="ECO:0000256" key="11">
    <source>
        <dbReference type="ARBA" id="ARBA00023141"/>
    </source>
</evidence>
<comment type="subcellular location">
    <subcellularLocation>
        <location evidence="3">Cytoplasm</location>
    </subcellularLocation>
</comment>
<reference evidence="24" key="1">
    <citation type="submission" date="2020-10" db="EMBL/GenBank/DDBJ databases">
        <authorList>
            <person name="Gilroy R."/>
        </authorList>
    </citation>
    <scope>NUCLEOTIDE SEQUENCE</scope>
    <source>
        <strain evidence="24">ChiBcec2-4451</strain>
    </source>
</reference>
<dbReference type="GO" id="GO:0004664">
    <property type="term" value="F:prephenate dehydratase activity"/>
    <property type="evidence" value="ECO:0007669"/>
    <property type="project" value="UniProtKB-EC"/>
</dbReference>
<keyword evidence="13" id="KW-0413">Isomerase</keyword>
<evidence type="ECO:0000256" key="3">
    <source>
        <dbReference type="ARBA" id="ARBA00004496"/>
    </source>
</evidence>
<dbReference type="PANTHER" id="PTHR21022">
    <property type="entry name" value="PREPHENATE DEHYDRATASE P PROTEIN"/>
    <property type="match status" value="1"/>
</dbReference>
<keyword evidence="10" id="KW-0028">Amino-acid biosynthesis</keyword>
<evidence type="ECO:0000259" key="21">
    <source>
        <dbReference type="PROSITE" id="PS51168"/>
    </source>
</evidence>
<evidence type="ECO:0000256" key="12">
    <source>
        <dbReference type="ARBA" id="ARBA00023222"/>
    </source>
</evidence>
<evidence type="ECO:0000256" key="14">
    <source>
        <dbReference type="ARBA" id="ARBA00023239"/>
    </source>
</evidence>
<feature type="binding site" evidence="19">
    <location>
        <position position="49"/>
    </location>
    <ligand>
        <name>substrate</name>
    </ligand>
</feature>
<evidence type="ECO:0000256" key="10">
    <source>
        <dbReference type="ARBA" id="ARBA00022605"/>
    </source>
</evidence>
<dbReference type="PROSITE" id="PS51171">
    <property type="entry name" value="PREPHENATE_DEHYDR_3"/>
    <property type="match status" value="1"/>
</dbReference>
<evidence type="ECO:0000256" key="20">
    <source>
        <dbReference type="PIRSR" id="PIRSR001500-2"/>
    </source>
</evidence>
<dbReference type="SUPFAM" id="SSF53850">
    <property type="entry name" value="Periplasmic binding protein-like II"/>
    <property type="match status" value="1"/>
</dbReference>
<dbReference type="SUPFAM" id="SSF48600">
    <property type="entry name" value="Chorismate mutase II"/>
    <property type="match status" value="1"/>
</dbReference>
<dbReference type="Gene3D" id="3.30.70.260">
    <property type="match status" value="1"/>
</dbReference>
<evidence type="ECO:0000256" key="2">
    <source>
        <dbReference type="ARBA" id="ARBA00002364"/>
    </source>
</evidence>
<evidence type="ECO:0000256" key="19">
    <source>
        <dbReference type="PIRSR" id="PIRSR001500-1"/>
    </source>
</evidence>
<evidence type="ECO:0000256" key="5">
    <source>
        <dbReference type="ARBA" id="ARBA00004817"/>
    </source>
</evidence>
<dbReference type="GO" id="GO:0046417">
    <property type="term" value="P:chorismate metabolic process"/>
    <property type="evidence" value="ECO:0007669"/>
    <property type="project" value="InterPro"/>
</dbReference>
<feature type="binding site" evidence="19">
    <location>
        <position position="84"/>
    </location>
    <ligand>
        <name>substrate</name>
    </ligand>
</feature>
<comment type="catalytic activity">
    <reaction evidence="18">
        <text>prephenate + H(+) = 3-phenylpyruvate + CO2 + H2O</text>
        <dbReference type="Rhea" id="RHEA:21648"/>
        <dbReference type="ChEBI" id="CHEBI:15377"/>
        <dbReference type="ChEBI" id="CHEBI:15378"/>
        <dbReference type="ChEBI" id="CHEBI:16526"/>
        <dbReference type="ChEBI" id="CHEBI:18005"/>
        <dbReference type="ChEBI" id="CHEBI:29934"/>
        <dbReference type="EC" id="4.2.1.51"/>
    </reaction>
</comment>
<gene>
    <name evidence="24" type="primary">pheA</name>
    <name evidence="24" type="ORF">IAA63_10825</name>
</gene>
<organism evidence="24 25">
    <name type="scientific">Candidatus Pullilachnospira stercoravium</name>
    <dbReference type="NCBI Taxonomy" id="2840913"/>
    <lineage>
        <taxon>Bacteria</taxon>
        <taxon>Bacillati</taxon>
        <taxon>Bacillota</taxon>
        <taxon>Clostridia</taxon>
        <taxon>Lachnospirales</taxon>
        <taxon>Lachnospiraceae</taxon>
        <taxon>Lachnospiraceae incertae sedis</taxon>
        <taxon>Candidatus Pullilachnospira</taxon>
    </lineage>
</organism>
<evidence type="ECO:0000259" key="22">
    <source>
        <dbReference type="PROSITE" id="PS51171"/>
    </source>
</evidence>
<dbReference type="AlphaFoldDB" id="A0A9D1T6V1"/>
<dbReference type="Gene3D" id="1.20.59.10">
    <property type="entry name" value="Chorismate mutase"/>
    <property type="match status" value="1"/>
</dbReference>
<dbReference type="InterPro" id="IPR001086">
    <property type="entry name" value="Preph_deHydtase"/>
</dbReference>
<evidence type="ECO:0000256" key="6">
    <source>
        <dbReference type="ARBA" id="ARBA00013147"/>
    </source>
</evidence>
<dbReference type="Pfam" id="PF00800">
    <property type="entry name" value="PDT"/>
    <property type="match status" value="1"/>
</dbReference>
<dbReference type="Gene3D" id="3.40.190.10">
    <property type="entry name" value="Periplasmic binding protein-like II"/>
    <property type="match status" value="2"/>
</dbReference>
<feature type="binding site" evidence="19">
    <location>
        <position position="36"/>
    </location>
    <ligand>
        <name>substrate</name>
    </ligand>
</feature>
<keyword evidence="14 24" id="KW-0456">Lyase</keyword>
<evidence type="ECO:0000256" key="1">
    <source>
        <dbReference type="ARBA" id="ARBA00000824"/>
    </source>
</evidence>
<evidence type="ECO:0000256" key="16">
    <source>
        <dbReference type="ARBA" id="ARBA00031175"/>
    </source>
</evidence>
<dbReference type="Proteomes" id="UP000886723">
    <property type="component" value="Unassembled WGS sequence"/>
</dbReference>
<evidence type="ECO:0000259" key="23">
    <source>
        <dbReference type="PROSITE" id="PS51671"/>
    </source>
</evidence>
<dbReference type="SUPFAM" id="SSF55021">
    <property type="entry name" value="ACT-like"/>
    <property type="match status" value="1"/>
</dbReference>
<dbReference type="GO" id="GO:0009094">
    <property type="term" value="P:L-phenylalanine biosynthetic process"/>
    <property type="evidence" value="ECO:0007669"/>
    <property type="project" value="UniProtKB-KW"/>
</dbReference>
<keyword evidence="15" id="KW-0511">Multifunctional enzyme</keyword>